<sequence length="414" mass="48642">MADSTIESLSNKSKNNNNRKEMDQSRMVKIDEFNDQQQQQQRSTPEIDGSIRTTKIVARKSSSSSIRPQFKPLVNHDQCSRSHQIPFPKSCDQLRLNGVTCDGMYTIVMDTFMIKHLFCDQSHMGGGWTVMLRRGTLNDNKIITFDHTYLDYRSGFGDFAHGEFFLGLETISMLTNTNGPYMLQIDMEDLDGEYIFFQFDGFRIGSSKDDFRFYFDSIRYPNVDDHHPLSLEHYRTLASQLFRHNGTRFITADRARLIHDIDKTNEYEFVANCAQYYQSGWWYGLTRTTVEMKNFTTTTTIPEICQQSNGFQFMTQLNSIHNYHQNHRKHRSGGHHHRNHVHHNRKGRQYHDIGTKRIFRSSFDNLQTKSSTNGDIHGKMFWSNWFNGNGQIRELRYVMMKFRPIQFDLKHNLG</sequence>
<dbReference type="GO" id="GO:0005615">
    <property type="term" value="C:extracellular space"/>
    <property type="evidence" value="ECO:0007669"/>
    <property type="project" value="TreeGrafter"/>
</dbReference>
<dbReference type="SUPFAM" id="SSF56496">
    <property type="entry name" value="Fibrinogen C-terminal domain-like"/>
    <property type="match status" value="1"/>
</dbReference>
<evidence type="ECO:0000313" key="4">
    <source>
        <dbReference type="Proteomes" id="UP001142055"/>
    </source>
</evidence>
<dbReference type="InterPro" id="IPR036056">
    <property type="entry name" value="Fibrinogen-like_C"/>
</dbReference>
<feature type="region of interest" description="Disordered" evidence="1">
    <location>
        <begin position="326"/>
        <end position="349"/>
    </location>
</feature>
<protein>
    <recommendedName>
        <fullName evidence="2">Fibrinogen C-terminal domain-containing protein</fullName>
    </recommendedName>
</protein>
<organism evidence="3 4">
    <name type="scientific">Blomia tropicalis</name>
    <name type="common">Mite</name>
    <dbReference type="NCBI Taxonomy" id="40697"/>
    <lineage>
        <taxon>Eukaryota</taxon>
        <taxon>Metazoa</taxon>
        <taxon>Ecdysozoa</taxon>
        <taxon>Arthropoda</taxon>
        <taxon>Chelicerata</taxon>
        <taxon>Arachnida</taxon>
        <taxon>Acari</taxon>
        <taxon>Acariformes</taxon>
        <taxon>Sarcoptiformes</taxon>
        <taxon>Astigmata</taxon>
        <taxon>Glycyphagoidea</taxon>
        <taxon>Echimyopodidae</taxon>
        <taxon>Blomia</taxon>
    </lineage>
</organism>
<evidence type="ECO:0000256" key="1">
    <source>
        <dbReference type="SAM" id="MobiDB-lite"/>
    </source>
</evidence>
<name>A0A9Q0LYX7_BLOTA</name>
<dbReference type="Gene3D" id="4.10.530.10">
    <property type="entry name" value="Gamma-fibrinogen Carboxyl Terminal Fragment, domain 2"/>
    <property type="match status" value="1"/>
</dbReference>
<keyword evidence="4" id="KW-1185">Reference proteome</keyword>
<dbReference type="AlphaFoldDB" id="A0A9Q0LYX7"/>
<dbReference type="SMART" id="SM00186">
    <property type="entry name" value="FBG"/>
    <property type="match status" value="1"/>
</dbReference>
<dbReference type="InterPro" id="IPR014716">
    <property type="entry name" value="Fibrinogen_a/b/g_C_1"/>
</dbReference>
<dbReference type="Gene3D" id="3.90.215.10">
    <property type="entry name" value="Gamma Fibrinogen, chain A, domain 1"/>
    <property type="match status" value="1"/>
</dbReference>
<dbReference type="PROSITE" id="PS51406">
    <property type="entry name" value="FIBRINOGEN_C_2"/>
    <property type="match status" value="1"/>
</dbReference>
<feature type="compositionally biased region" description="Basic and acidic residues" evidence="1">
    <location>
        <begin position="18"/>
        <end position="32"/>
    </location>
</feature>
<dbReference type="EMBL" id="JAPWDV010000004">
    <property type="protein sequence ID" value="KAJ6215797.1"/>
    <property type="molecule type" value="Genomic_DNA"/>
</dbReference>
<accession>A0A9Q0LYX7</accession>
<proteinExistence type="predicted"/>
<dbReference type="Pfam" id="PF00147">
    <property type="entry name" value="Fibrinogen_C"/>
    <property type="match status" value="1"/>
</dbReference>
<dbReference type="PANTHER" id="PTHR19143">
    <property type="entry name" value="FIBRINOGEN/TENASCIN/ANGIOPOEITIN"/>
    <property type="match status" value="1"/>
</dbReference>
<dbReference type="InterPro" id="IPR050373">
    <property type="entry name" value="Fibrinogen_C-term_domain"/>
</dbReference>
<comment type="caution">
    <text evidence="3">The sequence shown here is derived from an EMBL/GenBank/DDBJ whole genome shotgun (WGS) entry which is preliminary data.</text>
</comment>
<reference evidence="3" key="1">
    <citation type="submission" date="2022-12" db="EMBL/GenBank/DDBJ databases">
        <title>Genome assemblies of Blomia tropicalis.</title>
        <authorList>
            <person name="Cui Y."/>
        </authorList>
    </citation>
    <scope>NUCLEOTIDE SEQUENCE</scope>
    <source>
        <tissue evidence="3">Adult mites</tissue>
    </source>
</reference>
<evidence type="ECO:0000259" key="2">
    <source>
        <dbReference type="PROSITE" id="PS51406"/>
    </source>
</evidence>
<feature type="region of interest" description="Disordered" evidence="1">
    <location>
        <begin position="1"/>
        <end position="50"/>
    </location>
</feature>
<feature type="domain" description="Fibrinogen C-terminal" evidence="2">
    <location>
        <begin position="82"/>
        <end position="283"/>
    </location>
</feature>
<evidence type="ECO:0000313" key="3">
    <source>
        <dbReference type="EMBL" id="KAJ6215797.1"/>
    </source>
</evidence>
<gene>
    <name evidence="3" type="ORF">RDWZM_010297</name>
</gene>
<dbReference type="InterPro" id="IPR002181">
    <property type="entry name" value="Fibrinogen_a/b/g_C_dom"/>
</dbReference>
<dbReference type="PANTHER" id="PTHR19143:SF327">
    <property type="entry name" value="FI21813P1-RELATED"/>
    <property type="match status" value="1"/>
</dbReference>
<dbReference type="Proteomes" id="UP001142055">
    <property type="component" value="Chromosome 4"/>
</dbReference>
<feature type="compositionally biased region" description="Basic residues" evidence="1">
    <location>
        <begin position="326"/>
        <end position="348"/>
    </location>
</feature>